<evidence type="ECO:0000313" key="2">
    <source>
        <dbReference type="EMBL" id="SUP82121.1"/>
    </source>
</evidence>
<dbReference type="EC" id="5.1.1.8" evidence="2"/>
<dbReference type="PIRSF" id="PIRSF029792">
    <property type="entry name" value="Pro_racemase"/>
    <property type="match status" value="1"/>
</dbReference>
<dbReference type="EMBL" id="UHJC01000001">
    <property type="protein sequence ID" value="SUP82121.1"/>
    <property type="molecule type" value="Genomic_DNA"/>
</dbReference>
<protein>
    <submittedName>
        <fullName evidence="2">4-hydroxyproline epimerase</fullName>
        <ecNumber evidence="2">5.1.1.8</ecNumber>
    </submittedName>
</protein>
<dbReference type="SFLD" id="SFLDS00028">
    <property type="entry name" value="Proline_Racemase"/>
    <property type="match status" value="1"/>
</dbReference>
<gene>
    <name evidence="2" type="ORF">NCTC8580_01943</name>
</gene>
<sequence length="322" mass="34740">MIPSSHFTALPSHFTALRAIDSHTGGEPTRLIIEGFPDLGRGSMAERKVLFAQQYDAWRRAIILEPRGNDVLVGALLCQPCSPQATAGVIFFNNAGYLGMCGHGTIGVIASLAYLGRISTGEHQLETPVGTVNATLHADGSVTVKNVPAYRYRQQVAVKVAGYAMAVGDIAWGGNWFFLINDSHWALTTNNVDELIAFCWAVRQALEQAGIYGEDGSVIDHIELCVEDDHADGRNFVLCPGKVYDRSPCGTGTSAKLACLAADGTLKPGEIWRQASVIGSEFSGYYQWCGNKVTPFIRGQAFVCADSQLLLDPQDPFVWGIG</sequence>
<name>A0A380Q7Q8_YERPU</name>
<dbReference type="AlphaFoldDB" id="A0A380Q7Q8"/>
<evidence type="ECO:0000313" key="3">
    <source>
        <dbReference type="Proteomes" id="UP000255087"/>
    </source>
</evidence>
<reference evidence="2 3" key="1">
    <citation type="submission" date="2018-06" db="EMBL/GenBank/DDBJ databases">
        <authorList>
            <consortium name="Pathogen Informatics"/>
            <person name="Doyle S."/>
        </authorList>
    </citation>
    <scope>NUCLEOTIDE SEQUENCE [LARGE SCALE GENOMIC DNA]</scope>
    <source>
        <strain evidence="2 3">NCTC8580</strain>
    </source>
</reference>
<comment type="similarity">
    <text evidence="1">Belongs to the proline racemase family.</text>
</comment>
<evidence type="ECO:0000256" key="1">
    <source>
        <dbReference type="ARBA" id="ARBA00007529"/>
    </source>
</evidence>
<dbReference type="Proteomes" id="UP000255087">
    <property type="component" value="Unassembled WGS sequence"/>
</dbReference>
<dbReference type="InterPro" id="IPR008794">
    <property type="entry name" value="Pro_racemase_fam"/>
</dbReference>
<dbReference type="PANTHER" id="PTHR33442">
    <property type="entry name" value="TRANS-3-HYDROXY-L-PROLINE DEHYDRATASE"/>
    <property type="match status" value="1"/>
</dbReference>
<dbReference type="SUPFAM" id="SSF54506">
    <property type="entry name" value="Diaminopimelate epimerase-like"/>
    <property type="match status" value="1"/>
</dbReference>
<dbReference type="Pfam" id="PF05544">
    <property type="entry name" value="Pro_racemase"/>
    <property type="match status" value="1"/>
</dbReference>
<dbReference type="GO" id="GO:0047580">
    <property type="term" value="F:4-hydroxyproline epimerase activity"/>
    <property type="evidence" value="ECO:0007669"/>
    <property type="project" value="UniProtKB-EC"/>
</dbReference>
<dbReference type="RefSeq" id="WP_115115321.1">
    <property type="nucleotide sequence ID" value="NZ_UHJC01000001.1"/>
</dbReference>
<organism evidence="2 3">
    <name type="scientific">Yersinia pseudotuberculosis</name>
    <dbReference type="NCBI Taxonomy" id="633"/>
    <lineage>
        <taxon>Bacteria</taxon>
        <taxon>Pseudomonadati</taxon>
        <taxon>Pseudomonadota</taxon>
        <taxon>Gammaproteobacteria</taxon>
        <taxon>Enterobacterales</taxon>
        <taxon>Yersiniaceae</taxon>
        <taxon>Yersinia</taxon>
    </lineage>
</organism>
<accession>A0A380Q7Q8</accession>
<dbReference type="Gene3D" id="3.10.310.10">
    <property type="entry name" value="Diaminopimelate Epimerase, Chain A, domain 1"/>
    <property type="match status" value="2"/>
</dbReference>
<dbReference type="FunFam" id="3.10.310.10:FF:000003">
    <property type="entry name" value="Proline racemase"/>
    <property type="match status" value="1"/>
</dbReference>
<proteinExistence type="inferred from homology"/>
<dbReference type="NCBIfam" id="NF010577">
    <property type="entry name" value="PRK13970.1"/>
    <property type="match status" value="1"/>
</dbReference>
<keyword evidence="2" id="KW-0413">Isomerase</keyword>
<dbReference type="PANTHER" id="PTHR33442:SF1">
    <property type="entry name" value="TRANS-3-HYDROXY-L-PROLINE DEHYDRATASE"/>
    <property type="match status" value="1"/>
</dbReference>